<feature type="region of interest" description="Disordered" evidence="1">
    <location>
        <begin position="222"/>
        <end position="248"/>
    </location>
</feature>
<proteinExistence type="predicted"/>
<dbReference type="InterPro" id="IPR029069">
    <property type="entry name" value="HotDog_dom_sf"/>
</dbReference>
<gene>
    <name evidence="2" type="ORF">K491DRAFT_698499</name>
</gene>
<sequence length="248" mass="27793">MARPPQIPQPSRLAQSAYMSPYSHSGAPASHPNADSHASTDTDLYAPLRASALASLEAMGFDGRTMAERGVVWAEDQDPFGHVAHSQYMHFFGLVFHRVMESYTEYFDEDEYDGMVKGRTVIPVVRKYELEIRRVVTYPDSLIAANRQERIEPTRSHSTTVLYSLKQQAIVAQVIGNVTFMDVKTSRPVDIRTLGGGWTKLYEGFARRAETARGLRVKWEESELKRKGKAKGKEEKGGGVGRDRGSRL</sequence>
<feature type="region of interest" description="Disordered" evidence="1">
    <location>
        <begin position="20"/>
        <end position="40"/>
    </location>
</feature>
<dbReference type="Gene3D" id="3.10.129.10">
    <property type="entry name" value="Hotdog Thioesterase"/>
    <property type="match status" value="1"/>
</dbReference>
<dbReference type="Pfam" id="PF13279">
    <property type="entry name" value="4HBT_2"/>
    <property type="match status" value="1"/>
</dbReference>
<protein>
    <submittedName>
        <fullName evidence="2">Putative thioesterase</fullName>
    </submittedName>
</protein>
<name>A0A6A6SN50_9PLEO</name>
<accession>A0A6A6SN50</accession>
<keyword evidence="3" id="KW-1185">Reference proteome</keyword>
<organism evidence="2 3">
    <name type="scientific">Lophiostoma macrostomum CBS 122681</name>
    <dbReference type="NCBI Taxonomy" id="1314788"/>
    <lineage>
        <taxon>Eukaryota</taxon>
        <taxon>Fungi</taxon>
        <taxon>Dikarya</taxon>
        <taxon>Ascomycota</taxon>
        <taxon>Pezizomycotina</taxon>
        <taxon>Dothideomycetes</taxon>
        <taxon>Pleosporomycetidae</taxon>
        <taxon>Pleosporales</taxon>
        <taxon>Lophiostomataceae</taxon>
        <taxon>Lophiostoma</taxon>
    </lineage>
</organism>
<dbReference type="SUPFAM" id="SSF54637">
    <property type="entry name" value="Thioesterase/thiol ester dehydrase-isomerase"/>
    <property type="match status" value="1"/>
</dbReference>
<dbReference type="Proteomes" id="UP000799324">
    <property type="component" value="Unassembled WGS sequence"/>
</dbReference>
<evidence type="ECO:0000313" key="3">
    <source>
        <dbReference type="Proteomes" id="UP000799324"/>
    </source>
</evidence>
<dbReference type="EMBL" id="MU004514">
    <property type="protein sequence ID" value="KAF2648932.1"/>
    <property type="molecule type" value="Genomic_DNA"/>
</dbReference>
<evidence type="ECO:0000256" key="1">
    <source>
        <dbReference type="SAM" id="MobiDB-lite"/>
    </source>
</evidence>
<dbReference type="OrthoDB" id="5538558at2759"/>
<evidence type="ECO:0000313" key="2">
    <source>
        <dbReference type="EMBL" id="KAF2648932.1"/>
    </source>
</evidence>
<dbReference type="AlphaFoldDB" id="A0A6A6SN50"/>
<reference evidence="2" key="1">
    <citation type="journal article" date="2020" name="Stud. Mycol.">
        <title>101 Dothideomycetes genomes: a test case for predicting lifestyles and emergence of pathogens.</title>
        <authorList>
            <person name="Haridas S."/>
            <person name="Albert R."/>
            <person name="Binder M."/>
            <person name="Bloem J."/>
            <person name="Labutti K."/>
            <person name="Salamov A."/>
            <person name="Andreopoulos B."/>
            <person name="Baker S."/>
            <person name="Barry K."/>
            <person name="Bills G."/>
            <person name="Bluhm B."/>
            <person name="Cannon C."/>
            <person name="Castanera R."/>
            <person name="Culley D."/>
            <person name="Daum C."/>
            <person name="Ezra D."/>
            <person name="Gonzalez J."/>
            <person name="Henrissat B."/>
            <person name="Kuo A."/>
            <person name="Liang C."/>
            <person name="Lipzen A."/>
            <person name="Lutzoni F."/>
            <person name="Magnuson J."/>
            <person name="Mondo S."/>
            <person name="Nolan M."/>
            <person name="Ohm R."/>
            <person name="Pangilinan J."/>
            <person name="Park H.-J."/>
            <person name="Ramirez L."/>
            <person name="Alfaro M."/>
            <person name="Sun H."/>
            <person name="Tritt A."/>
            <person name="Yoshinaga Y."/>
            <person name="Zwiers L.-H."/>
            <person name="Turgeon B."/>
            <person name="Goodwin S."/>
            <person name="Spatafora J."/>
            <person name="Crous P."/>
            <person name="Grigoriev I."/>
        </authorList>
    </citation>
    <scope>NUCLEOTIDE SEQUENCE</scope>
    <source>
        <strain evidence="2">CBS 122681</strain>
    </source>
</reference>